<comment type="caution">
    <text evidence="1">The sequence shown here is derived from an EMBL/GenBank/DDBJ whole genome shotgun (WGS) entry which is preliminary data.</text>
</comment>
<organism evidence="1 2">
    <name type="scientific">Gossypium arboreum</name>
    <name type="common">Tree cotton</name>
    <name type="synonym">Gossypium nanking</name>
    <dbReference type="NCBI Taxonomy" id="29729"/>
    <lineage>
        <taxon>Eukaryota</taxon>
        <taxon>Viridiplantae</taxon>
        <taxon>Streptophyta</taxon>
        <taxon>Embryophyta</taxon>
        <taxon>Tracheophyta</taxon>
        <taxon>Spermatophyta</taxon>
        <taxon>Magnoliopsida</taxon>
        <taxon>eudicotyledons</taxon>
        <taxon>Gunneridae</taxon>
        <taxon>Pentapetalae</taxon>
        <taxon>rosids</taxon>
        <taxon>malvids</taxon>
        <taxon>Malvales</taxon>
        <taxon>Malvaceae</taxon>
        <taxon>Malvoideae</taxon>
        <taxon>Gossypium</taxon>
    </lineage>
</organism>
<evidence type="ECO:0000313" key="1">
    <source>
        <dbReference type="EMBL" id="KAK5846633.1"/>
    </source>
</evidence>
<accession>A0ABR0R618</accession>
<dbReference type="Proteomes" id="UP001358586">
    <property type="component" value="Chromosome 1"/>
</dbReference>
<dbReference type="EMBL" id="JARKNE010000001">
    <property type="protein sequence ID" value="KAK5846633.1"/>
    <property type="molecule type" value="Genomic_DNA"/>
</dbReference>
<gene>
    <name evidence="1" type="ORF">PVK06_002928</name>
</gene>
<protein>
    <submittedName>
        <fullName evidence="1">Uncharacterized protein</fullName>
    </submittedName>
</protein>
<evidence type="ECO:0000313" key="2">
    <source>
        <dbReference type="Proteomes" id="UP001358586"/>
    </source>
</evidence>
<proteinExistence type="predicted"/>
<keyword evidence="2" id="KW-1185">Reference proteome</keyword>
<name>A0ABR0R618_GOSAR</name>
<reference evidence="1 2" key="1">
    <citation type="submission" date="2023-03" db="EMBL/GenBank/DDBJ databases">
        <title>WGS of Gossypium arboreum.</title>
        <authorList>
            <person name="Yu D."/>
        </authorList>
    </citation>
    <scope>NUCLEOTIDE SEQUENCE [LARGE SCALE GENOMIC DNA]</scope>
    <source>
        <tissue evidence="1">Leaf</tissue>
    </source>
</reference>
<sequence length="113" mass="13101">MSIVHGVAKRVQQFPKQEIVKLSKSNLLLWKHQIMLILERYGLQDYVLGFVTVPQFIVDTDAGSVVSDQKQKYGEMDKFKSIESNSGSNRNYNQGHKHQFRDGKIYYHDRGRG</sequence>